<dbReference type="InterPro" id="IPR023158">
    <property type="entry name" value="YerB-like_sf"/>
</dbReference>
<feature type="signal peptide" evidence="2">
    <location>
        <begin position="1"/>
        <end position="19"/>
    </location>
</feature>
<accession>A0A923I8L5</accession>
<dbReference type="AlphaFoldDB" id="A0A923I8L5"/>
<name>A0A923I8L5_9FIRM</name>
<protein>
    <submittedName>
        <fullName evidence="5">DUF3048 domain-containing protein</fullName>
    </submittedName>
</protein>
<keyword evidence="6" id="KW-1185">Reference proteome</keyword>
<comment type="caution">
    <text evidence="5">The sequence shown here is derived from an EMBL/GenBank/DDBJ whole genome shotgun (WGS) entry which is preliminary data.</text>
</comment>
<feature type="domain" description="DUF3048" evidence="4">
    <location>
        <begin position="237"/>
        <end position="356"/>
    </location>
</feature>
<evidence type="ECO:0000256" key="1">
    <source>
        <dbReference type="SAM" id="MobiDB-lite"/>
    </source>
</evidence>
<dbReference type="EMBL" id="JACONZ010000003">
    <property type="protein sequence ID" value="MBC5581854.1"/>
    <property type="molecule type" value="Genomic_DNA"/>
</dbReference>
<feature type="region of interest" description="Disordered" evidence="1">
    <location>
        <begin position="26"/>
        <end position="63"/>
    </location>
</feature>
<feature type="compositionally biased region" description="Low complexity" evidence="1">
    <location>
        <begin position="387"/>
        <end position="404"/>
    </location>
</feature>
<dbReference type="InterPro" id="IPR035328">
    <property type="entry name" value="DUF3048_C"/>
</dbReference>
<dbReference type="InterPro" id="IPR021416">
    <property type="entry name" value="DUF3048_N"/>
</dbReference>
<dbReference type="RefSeq" id="WP_186888211.1">
    <property type="nucleotide sequence ID" value="NZ_JACONZ010000003.1"/>
</dbReference>
<organism evidence="5 6">
    <name type="scientific">Anaerofilum hominis</name>
    <dbReference type="NCBI Taxonomy" id="2763016"/>
    <lineage>
        <taxon>Bacteria</taxon>
        <taxon>Bacillati</taxon>
        <taxon>Bacillota</taxon>
        <taxon>Clostridia</taxon>
        <taxon>Eubacteriales</taxon>
        <taxon>Oscillospiraceae</taxon>
        <taxon>Anaerofilum</taxon>
    </lineage>
</organism>
<dbReference type="Gene3D" id="3.50.90.10">
    <property type="entry name" value="YerB-like"/>
    <property type="match status" value="1"/>
</dbReference>
<sequence>MKRLLCLTLALALSLTVFAGCGKDDSSSASSGGSSAPVSTATPEPTAAPFDGRPLTGEEKGADYVGGRPVAVMINNRSDSRPTRGLSQADVLYEIMVEGGITRFMALFPTADLSEIGPVRSGRDQFFRLIRPYQALYLFVGRSEITQQYIDDTEYGELAVNGMKVSFAYRDAAREAQGWTTDATAYTNGEKIQSYIQSNNVDMSRELTSPIFDFVDYRESPRTLGGDSATSVNIVHSSSYRTAFDYDASSGKYLTSLYAPKSGYTPMVDEATGGRMAFENVIVLFTDITQYPYPGGNPHGNPDYKKVDYDFGGLGYYISNGRIEKIRWTKGPTEYPLMLQDEAGNSLKVNCGKSYVAVVSLNEYDNFSYEGDGGDATANSVAVDPNADSAAQQAEQAADVADAG</sequence>
<gene>
    <name evidence="5" type="ORF">H8S23_10070</name>
</gene>
<evidence type="ECO:0000259" key="4">
    <source>
        <dbReference type="Pfam" id="PF17479"/>
    </source>
</evidence>
<feature type="domain" description="DUF3048" evidence="3">
    <location>
        <begin position="55"/>
        <end position="200"/>
    </location>
</feature>
<feature type="region of interest" description="Disordered" evidence="1">
    <location>
        <begin position="375"/>
        <end position="404"/>
    </location>
</feature>
<feature type="compositionally biased region" description="Low complexity" evidence="1">
    <location>
        <begin position="27"/>
        <end position="36"/>
    </location>
</feature>
<proteinExistence type="predicted"/>
<dbReference type="Proteomes" id="UP000659630">
    <property type="component" value="Unassembled WGS sequence"/>
</dbReference>
<dbReference type="PROSITE" id="PS51257">
    <property type="entry name" value="PROKAR_LIPOPROTEIN"/>
    <property type="match status" value="1"/>
</dbReference>
<feature type="chain" id="PRO_5038423905" evidence="2">
    <location>
        <begin position="20"/>
        <end position="404"/>
    </location>
</feature>
<keyword evidence="2" id="KW-0732">Signal</keyword>
<evidence type="ECO:0000256" key="2">
    <source>
        <dbReference type="SAM" id="SignalP"/>
    </source>
</evidence>
<dbReference type="Pfam" id="PF11258">
    <property type="entry name" value="DUF3048"/>
    <property type="match status" value="1"/>
</dbReference>
<reference evidence="5" key="1">
    <citation type="submission" date="2020-08" db="EMBL/GenBank/DDBJ databases">
        <title>Genome public.</title>
        <authorList>
            <person name="Liu C."/>
            <person name="Sun Q."/>
        </authorList>
    </citation>
    <scope>NUCLEOTIDE SEQUENCE</scope>
    <source>
        <strain evidence="5">BX8</strain>
    </source>
</reference>
<dbReference type="SUPFAM" id="SSF159774">
    <property type="entry name" value="YerB-like"/>
    <property type="match status" value="1"/>
</dbReference>
<evidence type="ECO:0000313" key="6">
    <source>
        <dbReference type="Proteomes" id="UP000659630"/>
    </source>
</evidence>
<evidence type="ECO:0000313" key="5">
    <source>
        <dbReference type="EMBL" id="MBC5581854.1"/>
    </source>
</evidence>
<dbReference type="Pfam" id="PF17479">
    <property type="entry name" value="DUF3048_C"/>
    <property type="match status" value="1"/>
</dbReference>
<evidence type="ECO:0000259" key="3">
    <source>
        <dbReference type="Pfam" id="PF11258"/>
    </source>
</evidence>